<gene>
    <name evidence="1" type="ORF">BU25DRAFT_462304</name>
</gene>
<accession>A0ACB6RN06</accession>
<evidence type="ECO:0000313" key="2">
    <source>
        <dbReference type="Proteomes" id="UP000799754"/>
    </source>
</evidence>
<sequence length="73" mass="8467">MKLALRQNAQDHRQVKGDTDVDNPNFVVFLDELMDTDDDMDEDDSSEDVDEELEFETYTNHLPDLAKERAAYS</sequence>
<protein>
    <submittedName>
        <fullName evidence="1">Uncharacterized protein</fullName>
    </submittedName>
</protein>
<keyword evidence="2" id="KW-1185">Reference proteome</keyword>
<dbReference type="Proteomes" id="UP000799754">
    <property type="component" value="Unassembled WGS sequence"/>
</dbReference>
<proteinExistence type="predicted"/>
<dbReference type="EMBL" id="MU006739">
    <property type="protein sequence ID" value="KAF2623164.1"/>
    <property type="molecule type" value="Genomic_DNA"/>
</dbReference>
<comment type="caution">
    <text evidence="1">The sequence shown here is derived from an EMBL/GenBank/DDBJ whole genome shotgun (WGS) entry which is preliminary data.</text>
</comment>
<reference evidence="1" key="1">
    <citation type="journal article" date="2020" name="Stud. Mycol.">
        <title>101 Dothideomycetes genomes: a test case for predicting lifestyles and emergence of pathogens.</title>
        <authorList>
            <person name="Haridas S."/>
            <person name="Albert R."/>
            <person name="Binder M."/>
            <person name="Bloem J."/>
            <person name="Labutti K."/>
            <person name="Salamov A."/>
            <person name="Andreopoulos B."/>
            <person name="Baker S."/>
            <person name="Barry K."/>
            <person name="Bills G."/>
            <person name="Bluhm B."/>
            <person name="Cannon C."/>
            <person name="Castanera R."/>
            <person name="Culley D."/>
            <person name="Daum C."/>
            <person name="Ezra D."/>
            <person name="Gonzalez J."/>
            <person name="Henrissat B."/>
            <person name="Kuo A."/>
            <person name="Liang C."/>
            <person name="Lipzen A."/>
            <person name="Lutzoni F."/>
            <person name="Magnuson J."/>
            <person name="Mondo S."/>
            <person name="Nolan M."/>
            <person name="Ohm R."/>
            <person name="Pangilinan J."/>
            <person name="Park H.-J."/>
            <person name="Ramirez L."/>
            <person name="Alfaro M."/>
            <person name="Sun H."/>
            <person name="Tritt A."/>
            <person name="Yoshinaga Y."/>
            <person name="Zwiers L.-H."/>
            <person name="Turgeon B."/>
            <person name="Goodwin S."/>
            <person name="Spatafora J."/>
            <person name="Crous P."/>
            <person name="Grigoriev I."/>
        </authorList>
    </citation>
    <scope>NUCLEOTIDE SEQUENCE</scope>
    <source>
        <strain evidence="1">CBS 525.71</strain>
    </source>
</reference>
<name>A0ACB6RN06_9PLEO</name>
<evidence type="ECO:0000313" key="1">
    <source>
        <dbReference type="EMBL" id="KAF2623164.1"/>
    </source>
</evidence>
<organism evidence="1 2">
    <name type="scientific">Macroventuria anomochaeta</name>
    <dbReference type="NCBI Taxonomy" id="301207"/>
    <lineage>
        <taxon>Eukaryota</taxon>
        <taxon>Fungi</taxon>
        <taxon>Dikarya</taxon>
        <taxon>Ascomycota</taxon>
        <taxon>Pezizomycotina</taxon>
        <taxon>Dothideomycetes</taxon>
        <taxon>Pleosporomycetidae</taxon>
        <taxon>Pleosporales</taxon>
        <taxon>Pleosporineae</taxon>
        <taxon>Didymellaceae</taxon>
        <taxon>Macroventuria</taxon>
    </lineage>
</organism>